<dbReference type="SMART" id="SM00471">
    <property type="entry name" value="HDc"/>
    <property type="match status" value="1"/>
</dbReference>
<evidence type="ECO:0000313" key="3">
    <source>
        <dbReference type="EnsemblMetazoa" id="G19553.1:cds"/>
    </source>
</evidence>
<proteinExistence type="inferred from homology"/>
<dbReference type="SUPFAM" id="SSF109604">
    <property type="entry name" value="HD-domain/PDEase-like"/>
    <property type="match status" value="1"/>
</dbReference>
<evidence type="ECO:0000256" key="1">
    <source>
        <dbReference type="ARBA" id="ARBA00005776"/>
    </source>
</evidence>
<sequence length="506" mass="58826">MFSVSTEQSVVPSSTSTKQMMEAKIINDPIWGPIELHPLCIRIIDTPQFQRLRYIKQLGGISFVYPGACHCRFEHSIGTSYLARSLGLELQKNLAMLDEPNKPDITDKEILCLEVAGLCHDLGHGPFSHLFDQLFIPKFKKPGDQTWEHEDATLHMLDSIFKIITWNDYLEDEDIKFIKDLIKKPDDKEQKKPSPNEKPDEKEQKKPFLYEIIANASSLQGWSTMVKNGTSVIQNQHEYYNLFDMFYTRYTLHRQAYHHPVAKAVELMITDAFVKANKSLLFPPNQQRYNQKTLSESKDDMRAYLWVTDDVLNQIRFLNSDNNVELEEAQQIINRIFQRDLYKLVGEKRMKCIAGTVSPGDLKEGMEQILKSCGIRRDLFEIMVVTFNYGNGNENPLINAKWYHKVKGVKESENGEKDGNKSTLYQNIESSVIYESDAYISDMLPKTFEQKYLRLFWKGTKSEELYYEKIKLEFSKIKTFQDQKRNTVEFVDTILDRLPLSSNTEV</sequence>
<evidence type="ECO:0000313" key="4">
    <source>
        <dbReference type="Proteomes" id="UP000005408"/>
    </source>
</evidence>
<evidence type="ECO:0000259" key="2">
    <source>
        <dbReference type="SMART" id="SM00471"/>
    </source>
</evidence>
<dbReference type="AlphaFoldDB" id="A0A8W8JIH1"/>
<dbReference type="GO" id="GO:0008832">
    <property type="term" value="F:dGTPase activity"/>
    <property type="evidence" value="ECO:0007669"/>
    <property type="project" value="TreeGrafter"/>
</dbReference>
<dbReference type="InterPro" id="IPR006674">
    <property type="entry name" value="HD_domain"/>
</dbReference>
<dbReference type="PANTHER" id="PTHR11373:SF4">
    <property type="entry name" value="DEOXYNUCLEOSIDE TRIPHOSPHATE TRIPHOSPHOHYDROLASE SAMHD1"/>
    <property type="match status" value="1"/>
</dbReference>
<name>A0A8W8JIH1_MAGGI</name>
<dbReference type="InterPro" id="IPR050135">
    <property type="entry name" value="dGTPase-like"/>
</dbReference>
<comment type="similarity">
    <text evidence="1">Belongs to the SAMHD1 family.</text>
</comment>
<dbReference type="CDD" id="cd00077">
    <property type="entry name" value="HDc"/>
    <property type="match status" value="1"/>
</dbReference>
<dbReference type="InterPro" id="IPR003607">
    <property type="entry name" value="HD/PDEase_dom"/>
</dbReference>
<dbReference type="GO" id="GO:0006203">
    <property type="term" value="P:dGTP catabolic process"/>
    <property type="evidence" value="ECO:0007669"/>
    <property type="project" value="TreeGrafter"/>
</dbReference>
<dbReference type="EnsemblMetazoa" id="G19553.1">
    <property type="protein sequence ID" value="G19553.1:cds"/>
    <property type="gene ID" value="G19553"/>
</dbReference>
<dbReference type="Gene3D" id="1.10.3210.10">
    <property type="entry name" value="Hypothetical protein af1432"/>
    <property type="match status" value="1"/>
</dbReference>
<dbReference type="GO" id="GO:0005634">
    <property type="term" value="C:nucleus"/>
    <property type="evidence" value="ECO:0007669"/>
    <property type="project" value="TreeGrafter"/>
</dbReference>
<reference evidence="3" key="1">
    <citation type="submission" date="2022-08" db="UniProtKB">
        <authorList>
            <consortium name="EnsemblMetazoa"/>
        </authorList>
    </citation>
    <scope>IDENTIFICATION</scope>
    <source>
        <strain evidence="3">05x7-T-G4-1.051#20</strain>
    </source>
</reference>
<dbReference type="Gene3D" id="3.30.70.2760">
    <property type="match status" value="1"/>
</dbReference>
<accession>A0A8W8JIH1</accession>
<dbReference type="PANTHER" id="PTHR11373">
    <property type="entry name" value="DEOXYNUCLEOSIDE TRIPHOSPHATE TRIPHOSPHOHYDROLASE"/>
    <property type="match status" value="1"/>
</dbReference>
<organism evidence="3 4">
    <name type="scientific">Magallana gigas</name>
    <name type="common">Pacific oyster</name>
    <name type="synonym">Crassostrea gigas</name>
    <dbReference type="NCBI Taxonomy" id="29159"/>
    <lineage>
        <taxon>Eukaryota</taxon>
        <taxon>Metazoa</taxon>
        <taxon>Spiralia</taxon>
        <taxon>Lophotrochozoa</taxon>
        <taxon>Mollusca</taxon>
        <taxon>Bivalvia</taxon>
        <taxon>Autobranchia</taxon>
        <taxon>Pteriomorphia</taxon>
        <taxon>Ostreida</taxon>
        <taxon>Ostreoidea</taxon>
        <taxon>Ostreidae</taxon>
        <taxon>Magallana</taxon>
    </lineage>
</organism>
<keyword evidence="4" id="KW-1185">Reference proteome</keyword>
<feature type="domain" description="HD/PDEase" evidence="2">
    <location>
        <begin position="68"/>
        <end position="451"/>
    </location>
</feature>
<protein>
    <recommendedName>
        <fullName evidence="2">HD/PDEase domain-containing protein</fullName>
    </recommendedName>
</protein>
<dbReference type="Pfam" id="PF01966">
    <property type="entry name" value="HD"/>
    <property type="match status" value="1"/>
</dbReference>
<dbReference type="Proteomes" id="UP000005408">
    <property type="component" value="Unassembled WGS sequence"/>
</dbReference>